<organism evidence="2 3">
    <name type="scientific">Syntrophomonas zehnderi OL-4</name>
    <dbReference type="NCBI Taxonomy" id="690567"/>
    <lineage>
        <taxon>Bacteria</taxon>
        <taxon>Bacillati</taxon>
        <taxon>Bacillota</taxon>
        <taxon>Clostridia</taxon>
        <taxon>Eubacteriales</taxon>
        <taxon>Syntrophomonadaceae</taxon>
        <taxon>Syntrophomonas</taxon>
    </lineage>
</organism>
<dbReference type="EMBL" id="CGIH01000007">
    <property type="protein sequence ID" value="CFX13542.1"/>
    <property type="molecule type" value="Genomic_DNA"/>
</dbReference>
<dbReference type="STRING" id="690567.564"/>
<evidence type="ECO:0000313" key="2">
    <source>
        <dbReference type="EMBL" id="CFX13542.1"/>
    </source>
</evidence>
<evidence type="ECO:0000256" key="1">
    <source>
        <dbReference type="SAM" id="MobiDB-lite"/>
    </source>
</evidence>
<name>A0A0E4C7V8_9FIRM</name>
<evidence type="ECO:0000313" key="3">
    <source>
        <dbReference type="Proteomes" id="UP000045545"/>
    </source>
</evidence>
<reference evidence="2 3" key="1">
    <citation type="submission" date="2015-03" db="EMBL/GenBank/DDBJ databases">
        <authorList>
            <person name="Murphy D."/>
        </authorList>
    </citation>
    <scope>NUCLEOTIDE SEQUENCE [LARGE SCALE GENOMIC DNA]</scope>
    <source>
        <strain evidence="2 3">OL-4</strain>
    </source>
</reference>
<keyword evidence="3" id="KW-1185">Reference proteome</keyword>
<proteinExistence type="predicted"/>
<feature type="region of interest" description="Disordered" evidence="1">
    <location>
        <begin position="1"/>
        <end position="44"/>
    </location>
</feature>
<dbReference type="AlphaFoldDB" id="A0A0E4C7V8"/>
<accession>A0A0E4C7V8</accession>
<sequence>MGWSKRYDSGNQQQKPLKISTLPLTSPGGTQEMYLPELQVSGLN</sequence>
<protein>
    <submittedName>
        <fullName evidence="2">Uncharacterized</fullName>
    </submittedName>
</protein>
<dbReference type="Proteomes" id="UP000045545">
    <property type="component" value="Unassembled WGS sequence"/>
</dbReference>
<gene>
    <name evidence="2" type="ORF">564</name>
</gene>